<dbReference type="AlphaFoldDB" id="A0A829Q203"/>
<evidence type="ECO:0000313" key="1">
    <source>
        <dbReference type="EMBL" id="EUA46611.1"/>
    </source>
</evidence>
<dbReference type="EMBL" id="JAOF01000001">
    <property type="protein sequence ID" value="EUA46611.1"/>
    <property type="molecule type" value="Genomic_DNA"/>
</dbReference>
<sequence length="38" mass="3669">MPSAAVSRQSVCAIVLSGTIIVVRLAQGGSAARAVATG</sequence>
<protein>
    <submittedName>
        <fullName evidence="1">Uncharacterized protein</fullName>
    </submittedName>
</protein>
<name>A0A829Q203_9MYCO</name>
<accession>A0A829Q203</accession>
<evidence type="ECO:0000313" key="2">
    <source>
        <dbReference type="Proteomes" id="UP000020103"/>
    </source>
</evidence>
<dbReference type="Proteomes" id="UP000020103">
    <property type="component" value="Unassembled WGS sequence"/>
</dbReference>
<gene>
    <name evidence="1" type="ORF">I543_4378</name>
</gene>
<reference evidence="1 2" key="1">
    <citation type="submission" date="2013-12" db="EMBL/GenBank/DDBJ databases">
        <authorList>
            <person name="Madinger N."/>
            <person name="Lenaerts A."/>
            <person name="Ordway D."/>
            <person name="DeGroote M.A."/>
            <person name="Parker T."/>
            <person name="Sizemore C."/>
            <person name="Tallon L.J."/>
            <person name="Sadzewicz L.K."/>
            <person name="Sengamalay N."/>
            <person name="Fraser C.M."/>
            <person name="Hine E."/>
            <person name="Shefchek K.A."/>
            <person name="Das S.P."/>
            <person name="Tettelin H."/>
        </authorList>
    </citation>
    <scope>NUCLEOTIDE SEQUENCE [LARGE SCALE GENOMIC DNA]</scope>
    <source>
        <strain evidence="1 2">21</strain>
    </source>
</reference>
<comment type="caution">
    <text evidence="1">The sequence shown here is derived from an EMBL/GenBank/DDBJ whole genome shotgun (WGS) entry which is preliminary data.</text>
</comment>
<organism evidence="1 2">
    <name type="scientific">Mycobacteroides abscessus 21</name>
    <dbReference type="NCBI Taxonomy" id="1299324"/>
    <lineage>
        <taxon>Bacteria</taxon>
        <taxon>Bacillati</taxon>
        <taxon>Actinomycetota</taxon>
        <taxon>Actinomycetes</taxon>
        <taxon>Mycobacteriales</taxon>
        <taxon>Mycobacteriaceae</taxon>
        <taxon>Mycobacteroides</taxon>
        <taxon>Mycobacteroides abscessus</taxon>
    </lineage>
</organism>
<proteinExistence type="predicted"/>